<evidence type="ECO:0000313" key="2">
    <source>
        <dbReference type="Proteomes" id="UP000034406"/>
    </source>
</evidence>
<reference evidence="1 2" key="1">
    <citation type="journal article" date="2015" name="Nature">
        <title>rRNA introns, odd ribosomes, and small enigmatic genomes across a large radiation of phyla.</title>
        <authorList>
            <person name="Brown C.T."/>
            <person name="Hug L.A."/>
            <person name="Thomas B.C."/>
            <person name="Sharon I."/>
            <person name="Castelle C.J."/>
            <person name="Singh A."/>
            <person name="Wilkins M.J."/>
            <person name="Williams K.H."/>
            <person name="Banfield J.F."/>
        </authorList>
    </citation>
    <scope>NUCLEOTIDE SEQUENCE [LARGE SCALE GENOMIC DNA]</scope>
</reference>
<dbReference type="SUPFAM" id="SSF53474">
    <property type="entry name" value="alpha/beta-Hydrolases"/>
    <property type="match status" value="1"/>
</dbReference>
<dbReference type="EMBL" id="LBUT01000001">
    <property type="protein sequence ID" value="KKQ71685.1"/>
    <property type="molecule type" value="Genomic_DNA"/>
</dbReference>
<evidence type="ECO:0008006" key="3">
    <source>
        <dbReference type="Google" id="ProtNLM"/>
    </source>
</evidence>
<sequence length="173" mass="20354">MHIIYLAGNSLNNKIWIEEVKAEFDKFSDGQILYYDHWQTGDKWINLQKESEKLTELLKDKRDYFVFAKSIGSVLALKSIYEKIISPKKIIICGHPYNLAKEMNFPINDYLKSLTIPAMFIQNEFDFLFSFADLVKVLKENNPADYHLIKNTGNNTHDYDDFEQLTKHAKDFF</sequence>
<dbReference type="Proteomes" id="UP000034406">
    <property type="component" value="Unassembled WGS sequence"/>
</dbReference>
<dbReference type="AlphaFoldDB" id="A0A0G0K8B4"/>
<organism evidence="1 2">
    <name type="scientific">Candidatus Shapirobacteria bacterium GW2011_GWE2_38_30</name>
    <dbReference type="NCBI Taxonomy" id="1618490"/>
    <lineage>
        <taxon>Bacteria</taxon>
        <taxon>Candidatus Shapironibacteriota</taxon>
    </lineage>
</organism>
<protein>
    <recommendedName>
        <fullName evidence="3">Alpha/beta hydrolase</fullName>
    </recommendedName>
</protein>
<dbReference type="InterPro" id="IPR029058">
    <property type="entry name" value="AB_hydrolase_fold"/>
</dbReference>
<dbReference type="Gene3D" id="3.40.50.1820">
    <property type="entry name" value="alpha/beta hydrolase"/>
    <property type="match status" value="1"/>
</dbReference>
<proteinExistence type="predicted"/>
<accession>A0A0G0K8B4</accession>
<evidence type="ECO:0000313" key="1">
    <source>
        <dbReference type="EMBL" id="KKQ71685.1"/>
    </source>
</evidence>
<gene>
    <name evidence="1" type="ORF">US90_C0001G0015</name>
</gene>
<comment type="caution">
    <text evidence="1">The sequence shown here is derived from an EMBL/GenBank/DDBJ whole genome shotgun (WGS) entry which is preliminary data.</text>
</comment>
<name>A0A0G0K8B4_9BACT</name>